<evidence type="ECO:0000313" key="2">
    <source>
        <dbReference type="EMBL" id="SPD04750.1"/>
    </source>
</evidence>
<dbReference type="GO" id="GO:0005634">
    <property type="term" value="C:nucleus"/>
    <property type="evidence" value="ECO:0007669"/>
    <property type="project" value="UniProtKB-ARBA"/>
</dbReference>
<accession>A0A2N9GZF9</accession>
<proteinExistence type="predicted"/>
<gene>
    <name evidence="2" type="ORF">FSB_LOCUS32632</name>
</gene>
<feature type="coiled-coil region" evidence="1">
    <location>
        <begin position="271"/>
        <end position="298"/>
    </location>
</feature>
<dbReference type="InterPro" id="IPR044759">
    <property type="entry name" value="bZIP_RF2"/>
</dbReference>
<sequence>MSRQAHLPPRCPIQKKPIAGSIHDTVSHPLHINESYPRHYKSASQSSILEEQPAWLDDLLSDSDLNSKGIPHRRSVSDSIALLDSLADVFPSLTPHADDANIDVNETCSGLESACTYGPNSPRQKSNVTFTENAIVSALSEYVSQDPVPYIDESLCISAIPYSHSEGDDCHSIGELDTEKKAEKRHSGQRSRVRKLQYIAELESTVDVLQHRFSIASSIFNEIPLHGSYWELTRFYLIMQTLESELAVRVASLFQQRVALSMENCKLKQQVARLQQENLIMECQYQSLKKELERLKVAFTKSRSSKVSAYFGSSPAAESSRSEATWQMLDMGKLNIS</sequence>
<dbReference type="EMBL" id="OIVN01002569">
    <property type="protein sequence ID" value="SPD04750.1"/>
    <property type="molecule type" value="Genomic_DNA"/>
</dbReference>
<dbReference type="CDD" id="cd14703">
    <property type="entry name" value="bZIP_plant_RF2"/>
    <property type="match status" value="1"/>
</dbReference>
<protein>
    <recommendedName>
        <fullName evidence="3">BZIP domain-containing protein</fullName>
    </recommendedName>
</protein>
<organism evidence="2">
    <name type="scientific">Fagus sylvatica</name>
    <name type="common">Beechnut</name>
    <dbReference type="NCBI Taxonomy" id="28930"/>
    <lineage>
        <taxon>Eukaryota</taxon>
        <taxon>Viridiplantae</taxon>
        <taxon>Streptophyta</taxon>
        <taxon>Embryophyta</taxon>
        <taxon>Tracheophyta</taxon>
        <taxon>Spermatophyta</taxon>
        <taxon>Magnoliopsida</taxon>
        <taxon>eudicotyledons</taxon>
        <taxon>Gunneridae</taxon>
        <taxon>Pentapetalae</taxon>
        <taxon>rosids</taxon>
        <taxon>fabids</taxon>
        <taxon>Fagales</taxon>
        <taxon>Fagaceae</taxon>
        <taxon>Fagus</taxon>
    </lineage>
</organism>
<evidence type="ECO:0008006" key="3">
    <source>
        <dbReference type="Google" id="ProtNLM"/>
    </source>
</evidence>
<name>A0A2N9GZF9_FAGSY</name>
<dbReference type="PANTHER" id="PTHR46835:SF4">
    <property type="entry name" value="B-ZIP PROTEIN"/>
    <property type="match status" value="1"/>
</dbReference>
<dbReference type="AlphaFoldDB" id="A0A2N9GZF9"/>
<dbReference type="InterPro" id="IPR044797">
    <property type="entry name" value="At4g06598-like"/>
</dbReference>
<dbReference type="GO" id="GO:0003700">
    <property type="term" value="F:DNA-binding transcription factor activity"/>
    <property type="evidence" value="ECO:0007669"/>
    <property type="project" value="InterPro"/>
</dbReference>
<dbReference type="PANTHER" id="PTHR46835">
    <property type="entry name" value="BASIC-LEUCINE ZIPPER (BZIP) TRANSCRIPTION FACTOR FAMILY PROTEIN-RELATED"/>
    <property type="match status" value="1"/>
</dbReference>
<keyword evidence="1" id="KW-0175">Coiled coil</keyword>
<reference evidence="2" key="1">
    <citation type="submission" date="2018-02" db="EMBL/GenBank/DDBJ databases">
        <authorList>
            <person name="Cohen D.B."/>
            <person name="Kent A.D."/>
        </authorList>
    </citation>
    <scope>NUCLEOTIDE SEQUENCE</scope>
</reference>
<evidence type="ECO:0000256" key="1">
    <source>
        <dbReference type="SAM" id="Coils"/>
    </source>
</evidence>